<evidence type="ECO:0000313" key="2">
    <source>
        <dbReference type="Proteomes" id="UP000722957"/>
    </source>
</evidence>
<accession>A0ABD4KS79</accession>
<proteinExistence type="predicted"/>
<feature type="non-terminal residue" evidence="1">
    <location>
        <position position="101"/>
    </location>
</feature>
<evidence type="ECO:0000313" key="1">
    <source>
        <dbReference type="EMBL" id="MBF4274428.1"/>
    </source>
</evidence>
<feature type="non-terminal residue" evidence="1">
    <location>
        <position position="1"/>
    </location>
</feature>
<dbReference type="EMBL" id="RDOM01000275">
    <property type="protein sequence ID" value="MBF4274428.1"/>
    <property type="molecule type" value="Genomic_DNA"/>
</dbReference>
<reference evidence="1 2" key="1">
    <citation type="journal article" date="2021" name="PeerJ">
        <title>Analysis of 44 Vibrio anguillarum genomes reveals high genetic diversity.</title>
        <authorList>
            <person name="Hansen M.J."/>
            <person name="Dalsgaard I."/>
        </authorList>
    </citation>
    <scope>NUCLEOTIDE SEQUENCE [LARGE SCALE GENOMIC DNA]</scope>
    <source>
        <strain evidence="1 2">17-16730-2A</strain>
    </source>
</reference>
<comment type="caution">
    <text evidence="1">The sequence shown here is derived from an EMBL/GenBank/DDBJ whole genome shotgun (WGS) entry which is preliminary data.</text>
</comment>
<gene>
    <name evidence="1" type="ORF">EAY07_20955</name>
</gene>
<dbReference type="Proteomes" id="UP000722957">
    <property type="component" value="Unassembled WGS sequence"/>
</dbReference>
<dbReference type="AlphaFoldDB" id="A0ABD4KS79"/>
<organism evidence="1 2">
    <name type="scientific">Vibrio anguillarum</name>
    <name type="common">Listonella anguillarum</name>
    <dbReference type="NCBI Taxonomy" id="55601"/>
    <lineage>
        <taxon>Bacteria</taxon>
        <taxon>Pseudomonadati</taxon>
        <taxon>Pseudomonadota</taxon>
        <taxon>Gammaproteobacteria</taxon>
        <taxon>Vibrionales</taxon>
        <taxon>Vibrionaceae</taxon>
        <taxon>Vibrio</taxon>
    </lineage>
</organism>
<name>A0ABD4KS79_VIBAN</name>
<sequence length="101" mass="11590">NKQIFSDYVDSENVRKHKVKNIFGVCLPVPSSRSMFITAGSVTQRYFAIEHYFENQVLENHNMKGESILNTPVFEISGNKNSFSHAVSQLEKDDFENFTVL</sequence>
<protein>
    <submittedName>
        <fullName evidence="1">Uncharacterized protein</fullName>
    </submittedName>
</protein>